<evidence type="ECO:0000313" key="1">
    <source>
        <dbReference type="EMBL" id="MBB4640568.1"/>
    </source>
</evidence>
<gene>
    <name evidence="1" type="ORF">HNQ99_000861</name>
</gene>
<dbReference type="Proteomes" id="UP000575068">
    <property type="component" value="Unassembled WGS sequence"/>
</dbReference>
<dbReference type="PROSITE" id="PS51257">
    <property type="entry name" value="PROKAR_LIPOPROTEIN"/>
    <property type="match status" value="1"/>
</dbReference>
<accession>A0A840HSM4</accession>
<comment type="caution">
    <text evidence="1">The sequence shown here is derived from an EMBL/GenBank/DDBJ whole genome shotgun (WGS) entry which is preliminary data.</text>
</comment>
<dbReference type="RefSeq" id="WP_184474429.1">
    <property type="nucleotide sequence ID" value="NZ_JACHOV010000003.1"/>
</dbReference>
<evidence type="ECO:0008006" key="3">
    <source>
        <dbReference type="Google" id="ProtNLM"/>
    </source>
</evidence>
<name>A0A840HSM4_9SPHN</name>
<organism evidence="1 2">
    <name type="scientific">Rhizorhapis suberifaciens</name>
    <name type="common">corky root of lettuce</name>
    <dbReference type="NCBI Taxonomy" id="13656"/>
    <lineage>
        <taxon>Bacteria</taxon>
        <taxon>Pseudomonadati</taxon>
        <taxon>Pseudomonadota</taxon>
        <taxon>Alphaproteobacteria</taxon>
        <taxon>Sphingomonadales</taxon>
        <taxon>Sphingomonadaceae</taxon>
        <taxon>Rhizorhapis</taxon>
    </lineage>
</organism>
<proteinExistence type="predicted"/>
<keyword evidence="2" id="KW-1185">Reference proteome</keyword>
<protein>
    <recommendedName>
        <fullName evidence="3">Lipoprotein</fullName>
    </recommendedName>
</protein>
<dbReference type="EMBL" id="JACHOV010000003">
    <property type="protein sequence ID" value="MBB4640568.1"/>
    <property type="molecule type" value="Genomic_DNA"/>
</dbReference>
<reference evidence="1 2" key="1">
    <citation type="submission" date="2020-08" db="EMBL/GenBank/DDBJ databases">
        <title>Genomic Encyclopedia of Type Strains, Phase IV (KMG-IV): sequencing the most valuable type-strain genomes for metagenomic binning, comparative biology and taxonomic classification.</title>
        <authorList>
            <person name="Goeker M."/>
        </authorList>
    </citation>
    <scope>NUCLEOTIDE SEQUENCE [LARGE SCALE GENOMIC DNA]</scope>
    <source>
        <strain evidence="1 2">DSM 7465</strain>
    </source>
</reference>
<dbReference type="AlphaFoldDB" id="A0A840HSM4"/>
<evidence type="ECO:0000313" key="2">
    <source>
        <dbReference type="Proteomes" id="UP000575068"/>
    </source>
</evidence>
<sequence length="233" mass="25277">MKPRLLCSLFATGMVVLGLTGCAEMFPETYHFRMTVEIDTPEGLRTGSSVYEVRANNKTALLPEEAKRAWGVKGEAVAVDLPGGRTMFALLKTGAIHGDLAGLSMTALDPAFKNDVVESAARISARQNIRQSAEVRPEDYPMLVTFRNMADPTSVARVDPVNLAPSFGAGYRLKRITVAVTDEDVTTGIEKRLGWLAQQRGALMKVAVRDYPPVGTALPFATSITETDFQKGQ</sequence>